<dbReference type="GO" id="GO:0005829">
    <property type="term" value="C:cytosol"/>
    <property type="evidence" value="ECO:0007669"/>
    <property type="project" value="TreeGrafter"/>
</dbReference>
<dbReference type="Proteomes" id="UP000234778">
    <property type="component" value="Unassembled WGS sequence"/>
</dbReference>
<dbReference type="SUPFAM" id="SSF52218">
    <property type="entry name" value="Flavoproteins"/>
    <property type="match status" value="1"/>
</dbReference>
<proteinExistence type="predicted"/>
<evidence type="ECO:0000259" key="1">
    <source>
        <dbReference type="Pfam" id="PF03358"/>
    </source>
</evidence>
<protein>
    <submittedName>
        <fullName evidence="2">NADPH-dependent oxidoreductase</fullName>
    </submittedName>
</protein>
<evidence type="ECO:0000313" key="3">
    <source>
        <dbReference type="Proteomes" id="UP000234778"/>
    </source>
</evidence>
<dbReference type="PANTHER" id="PTHR30543:SF21">
    <property type="entry name" value="NAD(P)H-DEPENDENT FMN REDUCTASE LOT6"/>
    <property type="match status" value="1"/>
</dbReference>
<gene>
    <name evidence="2" type="ORF">CYJ26_09635</name>
</gene>
<sequence length="185" mass="19647">MAKIAVVIGSVRPNRIGAQVAEWVAGKAASVEGVEAQVVDLRELDLPLFAEELPTAMAAPKEPKAQPWLQAISEADGVLFVTPEYNHSIPGSLKNALDFLTPASLAHKGVGIVSYGFTGGVRAAEQLRLILANFEAATVNAQVILSIPTDFENMSVFKPAAYHDGEVEKQTEAVVARSQALASLR</sequence>
<dbReference type="InterPro" id="IPR005025">
    <property type="entry name" value="FMN_Rdtase-like_dom"/>
</dbReference>
<organism evidence="2 3">
    <name type="scientific">Actinomyces urogenitalis</name>
    <dbReference type="NCBI Taxonomy" id="103621"/>
    <lineage>
        <taxon>Bacteria</taxon>
        <taxon>Bacillati</taxon>
        <taxon>Actinomycetota</taxon>
        <taxon>Actinomycetes</taxon>
        <taxon>Actinomycetales</taxon>
        <taxon>Actinomycetaceae</taxon>
        <taxon>Actinomyces</taxon>
    </lineage>
</organism>
<dbReference type="GO" id="GO:0010181">
    <property type="term" value="F:FMN binding"/>
    <property type="evidence" value="ECO:0007669"/>
    <property type="project" value="TreeGrafter"/>
</dbReference>
<dbReference type="InterPro" id="IPR029039">
    <property type="entry name" value="Flavoprotein-like_sf"/>
</dbReference>
<dbReference type="AlphaFoldDB" id="A0A2I1KR06"/>
<dbReference type="GeneID" id="81709194"/>
<feature type="domain" description="NADPH-dependent FMN reductase-like" evidence="1">
    <location>
        <begin position="3"/>
        <end position="146"/>
    </location>
</feature>
<reference evidence="2 3" key="1">
    <citation type="submission" date="2017-12" db="EMBL/GenBank/DDBJ databases">
        <title>Phylogenetic diversity of female urinary microbiome.</title>
        <authorList>
            <person name="Thomas-White K."/>
            <person name="Wolfe A.J."/>
        </authorList>
    </citation>
    <scope>NUCLEOTIDE SEQUENCE [LARGE SCALE GENOMIC DNA]</scope>
    <source>
        <strain evidence="2 3">UMB0319</strain>
    </source>
</reference>
<dbReference type="Pfam" id="PF03358">
    <property type="entry name" value="FMN_red"/>
    <property type="match status" value="1"/>
</dbReference>
<comment type="caution">
    <text evidence="2">The sequence shown here is derived from an EMBL/GenBank/DDBJ whole genome shotgun (WGS) entry which is preliminary data.</text>
</comment>
<evidence type="ECO:0000313" key="2">
    <source>
        <dbReference type="EMBL" id="PKY98052.1"/>
    </source>
</evidence>
<dbReference type="EMBL" id="PKHA01000012">
    <property type="protein sequence ID" value="PKY98052.1"/>
    <property type="molecule type" value="Genomic_DNA"/>
</dbReference>
<dbReference type="PANTHER" id="PTHR30543">
    <property type="entry name" value="CHROMATE REDUCTASE"/>
    <property type="match status" value="1"/>
</dbReference>
<dbReference type="RefSeq" id="WP_006548881.1">
    <property type="nucleotide sequence ID" value="NZ_JADNGB010000012.1"/>
</dbReference>
<dbReference type="GO" id="GO:0016491">
    <property type="term" value="F:oxidoreductase activity"/>
    <property type="evidence" value="ECO:0007669"/>
    <property type="project" value="InterPro"/>
</dbReference>
<accession>A0A2I1KR06</accession>
<name>A0A2I1KR06_9ACTO</name>
<dbReference type="Gene3D" id="3.40.50.360">
    <property type="match status" value="1"/>
</dbReference>
<dbReference type="InterPro" id="IPR050712">
    <property type="entry name" value="NAD(P)H-dep_reductase"/>
</dbReference>